<dbReference type="EMBL" id="LR797456">
    <property type="protein sequence ID" value="CAB4217662.1"/>
    <property type="molecule type" value="Genomic_DNA"/>
</dbReference>
<dbReference type="EMBL" id="LR797145">
    <property type="protein sequence ID" value="CAB4190726.1"/>
    <property type="molecule type" value="Genomic_DNA"/>
</dbReference>
<evidence type="ECO:0000313" key="7">
    <source>
        <dbReference type="EMBL" id="CAB4190726.1"/>
    </source>
</evidence>
<accession>A0A6J5MPP2</accession>
<evidence type="ECO:0000313" key="4">
    <source>
        <dbReference type="EMBL" id="CAB4174251.1"/>
    </source>
</evidence>
<dbReference type="EMBL" id="LR797496">
    <property type="protein sequence ID" value="CAB4219949.1"/>
    <property type="molecule type" value="Genomic_DNA"/>
</dbReference>
<name>A0A6J5MPP2_9CAUD</name>
<dbReference type="EMBL" id="LR798432">
    <property type="protein sequence ID" value="CAB5231173.1"/>
    <property type="molecule type" value="Genomic_DNA"/>
</dbReference>
<dbReference type="EMBL" id="LR796991">
    <property type="protein sequence ID" value="CAB4180530.1"/>
    <property type="molecule type" value="Genomic_DNA"/>
</dbReference>
<gene>
    <name evidence="5" type="ORF">UFOVP1036_45</name>
    <name evidence="6" type="ORF">UFOVP1132_22</name>
    <name evidence="7" type="ORF">UFOVP1190_99</name>
    <name evidence="8" type="ORF">UFOVP1248_29</name>
    <name evidence="9" type="ORF">UFOVP1493_58</name>
    <name evidence="11" type="ORF">UFOVP1584_28</name>
    <name evidence="10" type="ORF">UFOVP1635_37</name>
    <name evidence="2" type="ORF">UFOVP521_80</name>
    <name evidence="3" type="ORF">UFOVP856_52</name>
    <name evidence="4" type="ORF">UFOVP967_36</name>
</gene>
<organism evidence="2">
    <name type="scientific">uncultured Caudovirales phage</name>
    <dbReference type="NCBI Taxonomy" id="2100421"/>
    <lineage>
        <taxon>Viruses</taxon>
        <taxon>Duplodnaviria</taxon>
        <taxon>Heunggongvirae</taxon>
        <taxon>Uroviricota</taxon>
        <taxon>Caudoviricetes</taxon>
        <taxon>Peduoviridae</taxon>
        <taxon>Maltschvirus</taxon>
        <taxon>Maltschvirus maltsch</taxon>
    </lineage>
</organism>
<evidence type="ECO:0000313" key="11">
    <source>
        <dbReference type="EMBL" id="CAB5231173.1"/>
    </source>
</evidence>
<evidence type="ECO:0000313" key="5">
    <source>
        <dbReference type="EMBL" id="CAB4180530.1"/>
    </source>
</evidence>
<evidence type="ECO:0000313" key="2">
    <source>
        <dbReference type="EMBL" id="CAB4148352.1"/>
    </source>
</evidence>
<dbReference type="EMBL" id="LR796496">
    <property type="protein sequence ID" value="CAB4148352.1"/>
    <property type="molecule type" value="Genomic_DNA"/>
</dbReference>
<dbReference type="EMBL" id="LR796811">
    <property type="protein sequence ID" value="CAB4167734.1"/>
    <property type="molecule type" value="Genomic_DNA"/>
</dbReference>
<evidence type="ECO:0000313" key="6">
    <source>
        <dbReference type="EMBL" id="CAB4186172.1"/>
    </source>
</evidence>
<dbReference type="EMBL" id="LR797088">
    <property type="protein sequence ID" value="CAB4186172.1"/>
    <property type="molecule type" value="Genomic_DNA"/>
</dbReference>
<evidence type="ECO:0000256" key="1">
    <source>
        <dbReference type="SAM" id="MobiDB-lite"/>
    </source>
</evidence>
<dbReference type="EMBL" id="LR796910">
    <property type="protein sequence ID" value="CAB4174251.1"/>
    <property type="molecule type" value="Genomic_DNA"/>
</dbReference>
<proteinExistence type="predicted"/>
<reference evidence="2" key="1">
    <citation type="submission" date="2020-04" db="EMBL/GenBank/DDBJ databases">
        <authorList>
            <person name="Chiriac C."/>
            <person name="Salcher M."/>
            <person name="Ghai R."/>
            <person name="Kavagutti S V."/>
        </authorList>
    </citation>
    <scope>NUCLEOTIDE SEQUENCE</scope>
</reference>
<evidence type="ECO:0000313" key="10">
    <source>
        <dbReference type="EMBL" id="CAB4219949.1"/>
    </source>
</evidence>
<protein>
    <submittedName>
        <fullName evidence="2">Uncharacterized protein</fullName>
    </submittedName>
</protein>
<feature type="compositionally biased region" description="Polar residues" evidence="1">
    <location>
        <begin position="15"/>
        <end position="31"/>
    </location>
</feature>
<feature type="region of interest" description="Disordered" evidence="1">
    <location>
        <begin position="13"/>
        <end position="59"/>
    </location>
</feature>
<dbReference type="EMBL" id="LR797192">
    <property type="protein sequence ID" value="CAB4192446.1"/>
    <property type="molecule type" value="Genomic_DNA"/>
</dbReference>
<evidence type="ECO:0000313" key="3">
    <source>
        <dbReference type="EMBL" id="CAB4167734.1"/>
    </source>
</evidence>
<sequence length="79" mass="8429">MKFSDHYFMLLKGNPNHSPSNGRFTSASGASASRPGYVPPSAAEKKAKANAARRAKAANSRMNARLTAWYMANGGMPTP</sequence>
<evidence type="ECO:0000313" key="8">
    <source>
        <dbReference type="EMBL" id="CAB4192446.1"/>
    </source>
</evidence>
<evidence type="ECO:0000313" key="9">
    <source>
        <dbReference type="EMBL" id="CAB4217662.1"/>
    </source>
</evidence>